<dbReference type="GO" id="GO:0006915">
    <property type="term" value="P:apoptotic process"/>
    <property type="evidence" value="ECO:0007669"/>
    <property type="project" value="UniProtKB-KW"/>
</dbReference>
<sequence length="471" mass="52657">MAPALEPGTYMPDREDESLARGKGDPPVSQAAPAPAPVSDEILSELDAAIQKGDQPSNGSNPTSTKRRALVVAAQYFSDERTINRLPGTANDALKIYKMLLKSGYQETDIRILCEGFDDDNSPTKKNITSSLDWLVYGARSGDYRYFHFSGHGEAFKSTRKEGKEARIIPGGEVKRKLDDTEVVPLNTLHTDKEGNVADKPSQRIRSQTIASNELTYYSEAILTSWKAPGWIQRRYLKFQFDNLNRIRDKELNAVFALLPPGCTLTTSLDRKDDQYVHASFHKPKCGKNSRFVPDSNFKLAGDGFRGSSSGSVAASEEVATQPATECISCAPKDRKTWFIPNLFSLETFTSADDTEDLREMKEALPEQERALDGIKANVISWSGCHQRQNAREFRNQAGGYFTSAFTKAIEEGPRDLKLQEMHAKVDKYLHQIIRDTHEDNKMLQYCQIWTSLGGGGESQAEEKLEHPFEI</sequence>
<dbReference type="GO" id="GO:0005737">
    <property type="term" value="C:cytoplasm"/>
    <property type="evidence" value="ECO:0007669"/>
    <property type="project" value="TreeGrafter"/>
</dbReference>
<reference evidence="6" key="1">
    <citation type="submission" date="2021-01" db="EMBL/GenBank/DDBJ databases">
        <authorList>
            <person name="Kaushik A."/>
        </authorList>
    </citation>
    <scope>NUCLEOTIDE SEQUENCE</scope>
    <source>
        <strain evidence="6">AG6-10EEA</strain>
    </source>
</reference>
<dbReference type="Proteomes" id="UP000663853">
    <property type="component" value="Unassembled WGS sequence"/>
</dbReference>
<evidence type="ECO:0000313" key="7">
    <source>
        <dbReference type="Proteomes" id="UP000663853"/>
    </source>
</evidence>
<dbReference type="InterPro" id="IPR029030">
    <property type="entry name" value="Caspase-like_dom_sf"/>
</dbReference>
<evidence type="ECO:0000256" key="4">
    <source>
        <dbReference type="SAM" id="MobiDB-lite"/>
    </source>
</evidence>
<dbReference type="InterPro" id="IPR011600">
    <property type="entry name" value="Pept_C14_caspase"/>
</dbReference>
<protein>
    <recommendedName>
        <fullName evidence="5">Peptidase C14 caspase domain-containing protein</fullName>
    </recommendedName>
</protein>
<dbReference type="InterPro" id="IPR050452">
    <property type="entry name" value="Metacaspase"/>
</dbReference>
<keyword evidence="3" id="KW-0788">Thiol protease</keyword>
<evidence type="ECO:0000259" key="5">
    <source>
        <dbReference type="Pfam" id="PF00656"/>
    </source>
</evidence>
<dbReference type="PANTHER" id="PTHR48104:SF30">
    <property type="entry name" value="METACASPASE-1"/>
    <property type="match status" value="1"/>
</dbReference>
<proteinExistence type="inferred from homology"/>
<feature type="domain" description="Peptidase C14 caspase" evidence="5">
    <location>
        <begin position="66"/>
        <end position="182"/>
    </location>
</feature>
<dbReference type="GO" id="GO:0004197">
    <property type="term" value="F:cysteine-type endopeptidase activity"/>
    <property type="evidence" value="ECO:0007669"/>
    <property type="project" value="InterPro"/>
</dbReference>
<dbReference type="Gene3D" id="3.40.50.12660">
    <property type="match status" value="2"/>
</dbReference>
<feature type="region of interest" description="Disordered" evidence="4">
    <location>
        <begin position="1"/>
        <end position="39"/>
    </location>
</feature>
<gene>
    <name evidence="6" type="ORF">RDB_LOCUS108522</name>
</gene>
<organism evidence="6 7">
    <name type="scientific">Rhizoctonia solani</name>
    <dbReference type="NCBI Taxonomy" id="456999"/>
    <lineage>
        <taxon>Eukaryota</taxon>
        <taxon>Fungi</taxon>
        <taxon>Dikarya</taxon>
        <taxon>Basidiomycota</taxon>
        <taxon>Agaricomycotina</taxon>
        <taxon>Agaricomycetes</taxon>
        <taxon>Cantharellales</taxon>
        <taxon>Ceratobasidiaceae</taxon>
        <taxon>Rhizoctonia</taxon>
    </lineage>
</organism>
<dbReference type="Pfam" id="PF00656">
    <property type="entry name" value="Peptidase_C14"/>
    <property type="match status" value="1"/>
</dbReference>
<dbReference type="GO" id="GO:0006508">
    <property type="term" value="P:proteolysis"/>
    <property type="evidence" value="ECO:0007669"/>
    <property type="project" value="InterPro"/>
</dbReference>
<feature type="compositionally biased region" description="Low complexity" evidence="4">
    <location>
        <begin position="26"/>
        <end position="39"/>
    </location>
</feature>
<evidence type="ECO:0000256" key="1">
    <source>
        <dbReference type="ARBA" id="ARBA00009005"/>
    </source>
</evidence>
<keyword evidence="2" id="KW-0053">Apoptosis</keyword>
<evidence type="ECO:0000313" key="6">
    <source>
        <dbReference type="EMBL" id="CAE6497580.1"/>
    </source>
</evidence>
<dbReference type="EMBL" id="CAJMXA010003482">
    <property type="protein sequence ID" value="CAE6497580.1"/>
    <property type="molecule type" value="Genomic_DNA"/>
</dbReference>
<keyword evidence="3" id="KW-0378">Hydrolase</keyword>
<name>A0A8H3CSU8_9AGAM</name>
<accession>A0A8H3CSU8</accession>
<keyword evidence="3" id="KW-0645">Protease</keyword>
<comment type="similarity">
    <text evidence="1">Belongs to the peptidase C14B family.</text>
</comment>
<dbReference type="SUPFAM" id="SSF52129">
    <property type="entry name" value="Caspase-like"/>
    <property type="match status" value="1"/>
</dbReference>
<dbReference type="AlphaFoldDB" id="A0A8H3CSU8"/>
<evidence type="ECO:0000256" key="2">
    <source>
        <dbReference type="ARBA" id="ARBA00022703"/>
    </source>
</evidence>
<comment type="caution">
    <text evidence="6">The sequence shown here is derived from an EMBL/GenBank/DDBJ whole genome shotgun (WGS) entry which is preliminary data.</text>
</comment>
<evidence type="ECO:0000256" key="3">
    <source>
        <dbReference type="ARBA" id="ARBA00022807"/>
    </source>
</evidence>
<dbReference type="PANTHER" id="PTHR48104">
    <property type="entry name" value="METACASPASE-4"/>
    <property type="match status" value="1"/>
</dbReference>